<keyword evidence="14" id="KW-1185">Reference proteome</keyword>
<evidence type="ECO:0000256" key="6">
    <source>
        <dbReference type="ARBA" id="ARBA00022781"/>
    </source>
</evidence>
<protein>
    <submittedName>
        <fullName evidence="13">Uncharacterized protein</fullName>
    </submittedName>
</protein>
<keyword evidence="8" id="KW-0406">Ion transport</keyword>
<feature type="transmembrane region" description="Helical" evidence="12">
    <location>
        <begin position="373"/>
        <end position="391"/>
    </location>
</feature>
<comment type="subcellular location">
    <subcellularLocation>
        <location evidence="1">Cell membrane</location>
        <topology evidence="1">Multi-pass membrane protein</topology>
    </subcellularLocation>
</comment>
<evidence type="ECO:0000256" key="9">
    <source>
        <dbReference type="ARBA" id="ARBA00023136"/>
    </source>
</evidence>
<feature type="transmembrane region" description="Helical" evidence="12">
    <location>
        <begin position="223"/>
        <end position="244"/>
    </location>
</feature>
<dbReference type="Proteomes" id="UP001152795">
    <property type="component" value="Unassembled WGS sequence"/>
</dbReference>
<dbReference type="AlphaFoldDB" id="A0A6S7GBE4"/>
<dbReference type="OrthoDB" id="6429739at2759"/>
<keyword evidence="6" id="KW-0375">Hydrogen ion transport</keyword>
<evidence type="ECO:0000256" key="12">
    <source>
        <dbReference type="SAM" id="Phobius"/>
    </source>
</evidence>
<dbReference type="GO" id="GO:0015252">
    <property type="term" value="F:proton channel activity"/>
    <property type="evidence" value="ECO:0007669"/>
    <property type="project" value="InterPro"/>
</dbReference>
<dbReference type="Pfam" id="PF03189">
    <property type="entry name" value="Otopetrin"/>
    <property type="match status" value="2"/>
</dbReference>
<accession>A0A6S7GBE4</accession>
<keyword evidence="7 12" id="KW-1133">Transmembrane helix</keyword>
<dbReference type="InterPro" id="IPR004878">
    <property type="entry name" value="Otopetrin"/>
</dbReference>
<organism evidence="13 14">
    <name type="scientific">Paramuricea clavata</name>
    <name type="common">Red gorgonian</name>
    <name type="synonym">Violescent sea-whip</name>
    <dbReference type="NCBI Taxonomy" id="317549"/>
    <lineage>
        <taxon>Eukaryota</taxon>
        <taxon>Metazoa</taxon>
        <taxon>Cnidaria</taxon>
        <taxon>Anthozoa</taxon>
        <taxon>Octocorallia</taxon>
        <taxon>Malacalcyonacea</taxon>
        <taxon>Plexauridae</taxon>
        <taxon>Paramuricea</taxon>
    </lineage>
</organism>
<feature type="compositionally biased region" description="Polar residues" evidence="11">
    <location>
        <begin position="36"/>
        <end position="52"/>
    </location>
</feature>
<evidence type="ECO:0000256" key="4">
    <source>
        <dbReference type="ARBA" id="ARBA00022475"/>
    </source>
</evidence>
<dbReference type="GO" id="GO:0005886">
    <property type="term" value="C:plasma membrane"/>
    <property type="evidence" value="ECO:0007669"/>
    <property type="project" value="UniProtKB-SubCell"/>
</dbReference>
<reference evidence="13" key="1">
    <citation type="submission" date="2020-04" db="EMBL/GenBank/DDBJ databases">
        <authorList>
            <person name="Alioto T."/>
            <person name="Alioto T."/>
            <person name="Gomez Garrido J."/>
        </authorList>
    </citation>
    <scope>NUCLEOTIDE SEQUENCE</scope>
    <source>
        <strain evidence="13">A484AB</strain>
    </source>
</reference>
<evidence type="ECO:0000256" key="8">
    <source>
        <dbReference type="ARBA" id="ARBA00023065"/>
    </source>
</evidence>
<evidence type="ECO:0000256" key="2">
    <source>
        <dbReference type="ARBA" id="ARBA00006513"/>
    </source>
</evidence>
<feature type="transmembrane region" description="Helical" evidence="12">
    <location>
        <begin position="117"/>
        <end position="138"/>
    </location>
</feature>
<feature type="transmembrane region" description="Helical" evidence="12">
    <location>
        <begin position="190"/>
        <end position="211"/>
    </location>
</feature>
<evidence type="ECO:0000256" key="3">
    <source>
        <dbReference type="ARBA" id="ARBA00022448"/>
    </source>
</evidence>
<name>A0A6S7GBE4_PARCT</name>
<feature type="transmembrane region" description="Helical" evidence="12">
    <location>
        <begin position="256"/>
        <end position="279"/>
    </location>
</feature>
<evidence type="ECO:0000256" key="11">
    <source>
        <dbReference type="SAM" id="MobiDB-lite"/>
    </source>
</evidence>
<evidence type="ECO:0000313" key="14">
    <source>
        <dbReference type="Proteomes" id="UP001152795"/>
    </source>
</evidence>
<evidence type="ECO:0000256" key="1">
    <source>
        <dbReference type="ARBA" id="ARBA00004651"/>
    </source>
</evidence>
<feature type="transmembrane region" description="Helical" evidence="12">
    <location>
        <begin position="520"/>
        <end position="539"/>
    </location>
</feature>
<keyword evidence="4" id="KW-1003">Cell membrane</keyword>
<comment type="similarity">
    <text evidence="2">Belongs to the otopetrin family.</text>
</comment>
<keyword evidence="9 12" id="KW-0472">Membrane</keyword>
<dbReference type="EMBL" id="CACRXK020001427">
    <property type="protein sequence ID" value="CAB3989075.1"/>
    <property type="molecule type" value="Genomic_DNA"/>
</dbReference>
<proteinExistence type="inferred from homology"/>
<dbReference type="PANTHER" id="PTHR21522:SF32">
    <property type="entry name" value="OTOPETRIN-2"/>
    <property type="match status" value="1"/>
</dbReference>
<evidence type="ECO:0000256" key="10">
    <source>
        <dbReference type="ARBA" id="ARBA00023303"/>
    </source>
</evidence>
<feature type="transmembrane region" description="Helical" evidence="12">
    <location>
        <begin position="444"/>
        <end position="466"/>
    </location>
</feature>
<feature type="transmembrane region" description="Helical" evidence="12">
    <location>
        <begin position="478"/>
        <end position="499"/>
    </location>
</feature>
<dbReference type="PANTHER" id="PTHR21522">
    <property type="entry name" value="PROTON CHANNEL OTOP"/>
    <property type="match status" value="1"/>
</dbReference>
<feature type="region of interest" description="Disordered" evidence="11">
    <location>
        <begin position="1"/>
        <end position="84"/>
    </location>
</feature>
<evidence type="ECO:0000313" key="13">
    <source>
        <dbReference type="EMBL" id="CAB3989075.1"/>
    </source>
</evidence>
<feature type="transmembrane region" description="Helical" evidence="12">
    <location>
        <begin position="150"/>
        <end position="170"/>
    </location>
</feature>
<comment type="caution">
    <text evidence="13">The sequence shown here is derived from an EMBL/GenBank/DDBJ whole genome shotgun (WGS) entry which is preliminary data.</text>
</comment>
<sequence length="606" mass="68951">MDQAYTSDEPTGRKLIAVASDQGQENPCSISDDINDTPSTNQVKQRQTSSERSPLIRPRRSTDLTEDTLSRDNSDSGVPRVRYGSIPLRRTPPIEIQTNSGFAEKIKKTLSQPTNSIMSLLLIIVIDVVLVFAANLKTDRKGMQVKPQHVLVYLMLLISIFVAWTCIAVIPQKLRYSSQLDGTLIPSHLLTGVGIFGTFTATSHILLFLDFIKCSAQVNGLSYVYAVYPLFKITFVYFQMYFFYKLSRDGIRHSGLPGGVFFVMITLATNLCIWASVFFNDATSNPKLRHISWLNHYYYGVEKHDLCANESLTSPGARELHALVASFSPYISTFSMEYALLASGLLLHIWMVIKKPIPKIPKSRNQRWTLWRVGFIIGLLAIPVVFVAYMREQTTLKVAAPKVTLYVLKACFFFALMPLCWKCIQLVSEKSGFVKKKRPMKLEIILLGISAFLGFPAFDLASGFAAICEWRNFPIVEIIWYAICYLCELFSISLQFFFIKKAYQYKLPKVAGEKVKKAAMFIRQYASFALVISIAYWAAKTYELRRTSDDPSIAEKFFGKYTWFALSHFSMPLCVFFYFHLAICYANVVFSFSQFGPLWSRNEMED</sequence>
<gene>
    <name evidence="13" type="ORF">PACLA_8A055949</name>
</gene>
<feature type="transmembrane region" description="Helical" evidence="12">
    <location>
        <begin position="569"/>
        <end position="592"/>
    </location>
</feature>
<evidence type="ECO:0000256" key="5">
    <source>
        <dbReference type="ARBA" id="ARBA00022692"/>
    </source>
</evidence>
<evidence type="ECO:0000256" key="7">
    <source>
        <dbReference type="ARBA" id="ARBA00022989"/>
    </source>
</evidence>
<feature type="transmembrane region" description="Helical" evidence="12">
    <location>
        <begin position="403"/>
        <end position="424"/>
    </location>
</feature>
<keyword evidence="10" id="KW-0407">Ion channel</keyword>
<keyword evidence="3" id="KW-0813">Transport</keyword>
<keyword evidence="5 12" id="KW-0812">Transmembrane</keyword>
<feature type="compositionally biased region" description="Basic and acidic residues" evidence="11">
    <location>
        <begin position="60"/>
        <end position="74"/>
    </location>
</feature>